<evidence type="ECO:0000256" key="6">
    <source>
        <dbReference type="ARBA" id="ARBA00023136"/>
    </source>
</evidence>
<dbReference type="InterPro" id="IPR011701">
    <property type="entry name" value="MFS"/>
</dbReference>
<keyword evidence="2" id="KW-0813">Transport</keyword>
<evidence type="ECO:0000256" key="2">
    <source>
        <dbReference type="ARBA" id="ARBA00022448"/>
    </source>
</evidence>
<evidence type="ECO:0000256" key="5">
    <source>
        <dbReference type="ARBA" id="ARBA00022989"/>
    </source>
</evidence>
<dbReference type="InterPro" id="IPR050382">
    <property type="entry name" value="MFS_Na/Anion_cotransporter"/>
</dbReference>
<evidence type="ECO:0000256" key="1">
    <source>
        <dbReference type="ARBA" id="ARBA00004141"/>
    </source>
</evidence>
<protein>
    <recommendedName>
        <fullName evidence="7">Major facilitator superfamily (MFS) profile domain-containing protein</fullName>
    </recommendedName>
</protein>
<dbReference type="Gene3D" id="1.20.1250.20">
    <property type="entry name" value="MFS general substrate transporter like domains"/>
    <property type="match status" value="2"/>
</dbReference>
<dbReference type="SUPFAM" id="SSF103473">
    <property type="entry name" value="MFS general substrate transporter"/>
    <property type="match status" value="1"/>
</dbReference>
<dbReference type="GO" id="GO:0015293">
    <property type="term" value="F:symporter activity"/>
    <property type="evidence" value="ECO:0007669"/>
    <property type="project" value="UniProtKB-KW"/>
</dbReference>
<dbReference type="PROSITE" id="PS50850">
    <property type="entry name" value="MFS"/>
    <property type="match status" value="1"/>
</dbReference>
<evidence type="ECO:0000256" key="4">
    <source>
        <dbReference type="ARBA" id="ARBA00022847"/>
    </source>
</evidence>
<comment type="subcellular location">
    <subcellularLocation>
        <location evidence="1">Membrane</location>
        <topology evidence="1">Multi-pass membrane protein</topology>
    </subcellularLocation>
</comment>
<dbReference type="STRING" id="41427.A0A182J2G4"/>
<dbReference type="AlphaFoldDB" id="A0A182J2G4"/>
<dbReference type="InterPro" id="IPR020846">
    <property type="entry name" value="MFS_dom"/>
</dbReference>
<keyword evidence="6" id="KW-0472">Membrane</keyword>
<dbReference type="GO" id="GO:0016020">
    <property type="term" value="C:membrane"/>
    <property type="evidence" value="ECO:0007669"/>
    <property type="project" value="UniProtKB-SubCell"/>
</dbReference>
<keyword evidence="3" id="KW-0812">Transmembrane</keyword>
<organism evidence="8">
    <name type="scientific">Anopheles atroparvus</name>
    <name type="common">European mosquito</name>
    <dbReference type="NCBI Taxonomy" id="41427"/>
    <lineage>
        <taxon>Eukaryota</taxon>
        <taxon>Metazoa</taxon>
        <taxon>Ecdysozoa</taxon>
        <taxon>Arthropoda</taxon>
        <taxon>Hexapoda</taxon>
        <taxon>Insecta</taxon>
        <taxon>Pterygota</taxon>
        <taxon>Neoptera</taxon>
        <taxon>Endopterygota</taxon>
        <taxon>Diptera</taxon>
        <taxon>Nematocera</taxon>
        <taxon>Culicoidea</taxon>
        <taxon>Culicidae</taxon>
        <taxon>Anophelinae</taxon>
        <taxon>Anopheles</taxon>
    </lineage>
</organism>
<dbReference type="CDD" id="cd17318">
    <property type="entry name" value="MFS_SLC17"/>
    <property type="match status" value="1"/>
</dbReference>
<evidence type="ECO:0000259" key="7">
    <source>
        <dbReference type="PROSITE" id="PS50850"/>
    </source>
</evidence>
<sequence length="600" mass="67129">LHVFPTHSKILSFRGLTEENYFLRYLKLCVRYNFVLSLPFRLSARELRILVRLINSARNQALSTMDEKEVNFLPKPKMPQVGCFRAICDRIPARVVLYFLSWSGFLVSFVMRNDINFALVAMVQDPSSNTTGSDHCSTSSLIVSGTQDNFTSLLNVTLDEESVDAGLLDGEIKFDWDSTVQAVIKSSFYWCYVLSQVVGGVATQYFGTKNVFGWSQFLTAACSLLIPAASDAHYGAVILLRSVQGFASGLTWPAMYAIVGYWIPPVERSRFMSSFQGFSIGIGLTYPLCGFIIAHFGWRQVFYTTGTIGMVWCVFWYLLAYNTPQEHPRITAEELEYIELNVSEDIKNGQGMRVPWRRIFTSLPVWAIGLTTFGRIWVHYTFIMSGPEYMQKIFCFDIQQNGLLSGAPFLCSYLSSVLFCYVADLLMDHKTLTLTNVRKLFTALSQIVPGVLVLLVGYLGYQIVTVLVLWFVAVTFITASYAGAMANIVDIAPNLAGPVLAFAQTIHMTASFLQPLVTGFMVTDSQNITQWLHVFGVSSVVAISTYVIYQVFGTAEIQSWNYPVADPEVTSSDDSAVIANQPMIKVEPGLKFDDDDDEDD</sequence>
<keyword evidence="5" id="KW-1133">Transmembrane helix</keyword>
<dbReference type="PANTHER" id="PTHR11662:SF77">
    <property type="entry name" value="MAJOR FACILITATOR SUPERFAMILY TRANSPORTER 17, ISOFORM F"/>
    <property type="match status" value="1"/>
</dbReference>
<dbReference type="PANTHER" id="PTHR11662">
    <property type="entry name" value="SOLUTE CARRIER FAMILY 17"/>
    <property type="match status" value="1"/>
</dbReference>
<name>A0A182J2G4_ANOAO</name>
<feature type="domain" description="Major facilitator superfamily (MFS) profile" evidence="7">
    <location>
        <begin position="141"/>
        <end position="557"/>
    </location>
</feature>
<keyword evidence="4" id="KW-0769">Symport</keyword>
<dbReference type="GO" id="GO:0006820">
    <property type="term" value="P:monoatomic anion transport"/>
    <property type="evidence" value="ECO:0007669"/>
    <property type="project" value="TreeGrafter"/>
</dbReference>
<dbReference type="EnsemblMetazoa" id="AATE010098-RA">
    <property type="protein sequence ID" value="AATE010098-PA.1"/>
    <property type="gene ID" value="AATE010098"/>
</dbReference>
<evidence type="ECO:0000313" key="8">
    <source>
        <dbReference type="EnsemblMetazoa" id="AATE010098-PA.1"/>
    </source>
</evidence>
<accession>A0A182J2G4</accession>
<evidence type="ECO:0000256" key="3">
    <source>
        <dbReference type="ARBA" id="ARBA00022692"/>
    </source>
</evidence>
<reference evidence="8" key="1">
    <citation type="submission" date="2022-08" db="UniProtKB">
        <authorList>
            <consortium name="EnsemblMetazoa"/>
        </authorList>
    </citation>
    <scope>IDENTIFICATION</scope>
    <source>
        <strain evidence="8">EBRO</strain>
    </source>
</reference>
<dbReference type="Pfam" id="PF07690">
    <property type="entry name" value="MFS_1"/>
    <property type="match status" value="1"/>
</dbReference>
<dbReference type="FunFam" id="1.20.1250.20:FF:000003">
    <property type="entry name" value="Solute carrier family 17 member 3"/>
    <property type="match status" value="1"/>
</dbReference>
<dbReference type="InterPro" id="IPR036259">
    <property type="entry name" value="MFS_trans_sf"/>
</dbReference>
<proteinExistence type="predicted"/>
<dbReference type="VEuPathDB" id="VectorBase:AATE010098"/>